<dbReference type="GeneID" id="54999344"/>
<evidence type="ECO:0000256" key="1">
    <source>
        <dbReference type="SAM" id="Phobius"/>
    </source>
</evidence>
<reference evidence="2 3" key="1">
    <citation type="submission" date="2018-07" db="EMBL/GenBank/DDBJ databases">
        <authorList>
            <person name="Washington J.M."/>
            <person name="Garlena R.A."/>
            <person name="Russell D.A."/>
            <person name="Pope W.H."/>
            <person name="Jacobs-Sera D."/>
            <person name="Hatfull G.F."/>
        </authorList>
    </citation>
    <scope>NUCLEOTIDE SEQUENCE [LARGE SCALE GENOMIC DNA]</scope>
</reference>
<keyword evidence="1" id="KW-0812">Transmembrane</keyword>
<feature type="transmembrane region" description="Helical" evidence="1">
    <location>
        <begin position="7"/>
        <end position="30"/>
    </location>
</feature>
<keyword evidence="1" id="KW-1133">Transmembrane helix</keyword>
<protein>
    <submittedName>
        <fullName evidence="2">Uncharacterized protein</fullName>
    </submittedName>
</protein>
<keyword evidence="3" id="KW-1185">Reference proteome</keyword>
<organism evidence="2 3">
    <name type="scientific">Gordonia phage Phistory</name>
    <dbReference type="NCBI Taxonomy" id="2301694"/>
    <lineage>
        <taxon>Viruses</taxon>
        <taxon>Duplodnaviria</taxon>
        <taxon>Heunggongvirae</taxon>
        <taxon>Uroviricota</taxon>
        <taxon>Caudoviricetes</taxon>
        <taxon>Langleyhallvirinae</taxon>
        <taxon>Phistoryvirus</taxon>
        <taxon>Phistoryvirus phistory</taxon>
    </lineage>
</organism>
<keyword evidence="1" id="KW-0472">Membrane</keyword>
<accession>A0A385DZB2</accession>
<dbReference type="Proteomes" id="UP000264531">
    <property type="component" value="Segment"/>
</dbReference>
<dbReference type="RefSeq" id="YP_009808442.1">
    <property type="nucleotide sequence ID" value="NC_048040.1"/>
</dbReference>
<proteinExistence type="predicted"/>
<gene>
    <name evidence="2" type="primary">101</name>
    <name evidence="2" type="ORF">SEA_PHISTORY_101</name>
</gene>
<evidence type="ECO:0000313" key="2">
    <source>
        <dbReference type="EMBL" id="AXQ64806.1"/>
    </source>
</evidence>
<dbReference type="KEGG" id="vg:54999344"/>
<sequence length="35" mass="3656">MSDLDKALLGYIAGILIVVIPVMITATLIINSGRA</sequence>
<dbReference type="EMBL" id="MH651185">
    <property type="protein sequence ID" value="AXQ64806.1"/>
    <property type="molecule type" value="Genomic_DNA"/>
</dbReference>
<name>A0A385DZB2_9CAUD</name>
<evidence type="ECO:0000313" key="3">
    <source>
        <dbReference type="Proteomes" id="UP000264531"/>
    </source>
</evidence>